<name>A0A8J3XH22_9ACTN</name>
<accession>A0A8J3XH22</accession>
<feature type="transmembrane region" description="Helical" evidence="1">
    <location>
        <begin position="137"/>
        <end position="154"/>
    </location>
</feature>
<protein>
    <submittedName>
        <fullName evidence="2">Uncharacterized protein</fullName>
    </submittedName>
</protein>
<organism evidence="2 3">
    <name type="scientific">Planotetraspora phitsanulokensis</name>
    <dbReference type="NCBI Taxonomy" id="575192"/>
    <lineage>
        <taxon>Bacteria</taxon>
        <taxon>Bacillati</taxon>
        <taxon>Actinomycetota</taxon>
        <taxon>Actinomycetes</taxon>
        <taxon>Streptosporangiales</taxon>
        <taxon>Streptosporangiaceae</taxon>
        <taxon>Planotetraspora</taxon>
    </lineage>
</organism>
<feature type="transmembrane region" description="Helical" evidence="1">
    <location>
        <begin position="93"/>
        <end position="117"/>
    </location>
</feature>
<sequence length="171" mass="17859">MRRELMIGAVAGAVGILVLDMVSYLDMVIRGRPASQLSAQLVGKIAELAGVKPAEDGETWRNRASAIGALLGYVMGLGIGMVFGVIRARWPGLLRSVAVVGVGAAAMALADAGLVLFGLTDPRTWGLAGWLSDIVPHLGYGIAVVVIFDLLYGARRSPPEGSARRPPSPVE</sequence>
<proteinExistence type="predicted"/>
<keyword evidence="1" id="KW-0472">Membrane</keyword>
<evidence type="ECO:0000313" key="3">
    <source>
        <dbReference type="Proteomes" id="UP000622547"/>
    </source>
</evidence>
<keyword evidence="3" id="KW-1185">Reference proteome</keyword>
<gene>
    <name evidence="2" type="ORF">Pph01_65150</name>
</gene>
<keyword evidence="1" id="KW-0812">Transmembrane</keyword>
<dbReference type="Proteomes" id="UP000622547">
    <property type="component" value="Unassembled WGS sequence"/>
</dbReference>
<dbReference type="AlphaFoldDB" id="A0A8J3XH22"/>
<reference evidence="2 3" key="1">
    <citation type="submission" date="2021-01" db="EMBL/GenBank/DDBJ databases">
        <title>Whole genome shotgun sequence of Planotetraspora phitsanulokensis NBRC 104273.</title>
        <authorList>
            <person name="Komaki H."/>
            <person name="Tamura T."/>
        </authorList>
    </citation>
    <scope>NUCLEOTIDE SEQUENCE [LARGE SCALE GENOMIC DNA]</scope>
    <source>
        <strain evidence="2 3">NBRC 104273</strain>
    </source>
</reference>
<feature type="transmembrane region" description="Helical" evidence="1">
    <location>
        <begin position="7"/>
        <end position="25"/>
    </location>
</feature>
<evidence type="ECO:0000256" key="1">
    <source>
        <dbReference type="SAM" id="Phobius"/>
    </source>
</evidence>
<dbReference type="EMBL" id="BOOP01000034">
    <property type="protein sequence ID" value="GII41512.1"/>
    <property type="molecule type" value="Genomic_DNA"/>
</dbReference>
<dbReference type="RefSeq" id="WP_204076974.1">
    <property type="nucleotide sequence ID" value="NZ_BAABHI010000012.1"/>
</dbReference>
<evidence type="ECO:0000313" key="2">
    <source>
        <dbReference type="EMBL" id="GII41512.1"/>
    </source>
</evidence>
<feature type="transmembrane region" description="Helical" evidence="1">
    <location>
        <begin position="66"/>
        <end position="86"/>
    </location>
</feature>
<comment type="caution">
    <text evidence="2">The sequence shown here is derived from an EMBL/GenBank/DDBJ whole genome shotgun (WGS) entry which is preliminary data.</text>
</comment>
<keyword evidence="1" id="KW-1133">Transmembrane helix</keyword>